<dbReference type="KEGG" id="asha:G8E00_06950"/>
<sequence length="246" mass="28890">MIKKELSITELFGVLSIIGISITVISNTYFYYQLDAIWMTSLLSPTFYLFEVFKVMLVFCSAVIFVDFFVERYDTCARYLYRKILRKKSFKFDVLGHNHSFIKAQMVGYFNRYTCFKTLFLTFLLSIPIIVLKSMHLVNKANFFWLCVLLGLIAGLQINRHIKQDKIFHYFILFLIIVICSFITAHIKLDHLNDLPIAVLKSSSDDRSWLVLESSNDKTILLNAMNHQDFKIVKFEEIDRIISKKK</sequence>
<accession>A0A6G8RV91</accession>
<gene>
    <name evidence="2" type="ORF">G8E00_06950</name>
</gene>
<organism evidence="2 3">
    <name type="scientific">Acinetobacter shaoyimingii</name>
    <dbReference type="NCBI Taxonomy" id="2715164"/>
    <lineage>
        <taxon>Bacteria</taxon>
        <taxon>Pseudomonadati</taxon>
        <taxon>Pseudomonadota</taxon>
        <taxon>Gammaproteobacteria</taxon>
        <taxon>Moraxellales</taxon>
        <taxon>Moraxellaceae</taxon>
        <taxon>Acinetobacter</taxon>
    </lineage>
</organism>
<dbReference type="EMBL" id="CP049801">
    <property type="protein sequence ID" value="QIO05708.1"/>
    <property type="molecule type" value="Genomic_DNA"/>
</dbReference>
<feature type="transmembrane region" description="Helical" evidence="1">
    <location>
        <begin position="52"/>
        <end position="70"/>
    </location>
</feature>
<keyword evidence="1" id="KW-1133">Transmembrane helix</keyword>
<evidence type="ECO:0000313" key="2">
    <source>
        <dbReference type="EMBL" id="QIO05708.1"/>
    </source>
</evidence>
<reference evidence="2 3" key="1">
    <citation type="submission" date="2020-03" db="EMBL/GenBank/DDBJ databases">
        <authorList>
            <person name="Zhu W."/>
        </authorList>
    </citation>
    <scope>NUCLEOTIDE SEQUENCE [LARGE SCALE GENOMIC DNA]</scope>
    <source>
        <strain evidence="2 3">323-1</strain>
    </source>
</reference>
<keyword evidence="1" id="KW-0472">Membrane</keyword>
<dbReference type="AlphaFoldDB" id="A0A6G8RV91"/>
<keyword evidence="3" id="KW-1185">Reference proteome</keyword>
<protein>
    <submittedName>
        <fullName evidence="2">Uncharacterized protein</fullName>
    </submittedName>
</protein>
<evidence type="ECO:0000313" key="3">
    <source>
        <dbReference type="Proteomes" id="UP000502297"/>
    </source>
</evidence>
<keyword evidence="1" id="KW-0812">Transmembrane</keyword>
<dbReference type="RefSeq" id="WP_166223044.1">
    <property type="nucleotide sequence ID" value="NZ_CP049801.1"/>
</dbReference>
<dbReference type="Proteomes" id="UP000502297">
    <property type="component" value="Chromosome"/>
</dbReference>
<proteinExistence type="predicted"/>
<feature type="transmembrane region" description="Helical" evidence="1">
    <location>
        <begin position="167"/>
        <end position="187"/>
    </location>
</feature>
<name>A0A6G8RV91_9GAMM</name>
<feature type="transmembrane region" description="Helical" evidence="1">
    <location>
        <begin position="113"/>
        <end position="131"/>
    </location>
</feature>
<feature type="transmembrane region" description="Helical" evidence="1">
    <location>
        <begin position="143"/>
        <end position="160"/>
    </location>
</feature>
<feature type="transmembrane region" description="Helical" evidence="1">
    <location>
        <begin position="12"/>
        <end position="32"/>
    </location>
</feature>
<evidence type="ECO:0000256" key="1">
    <source>
        <dbReference type="SAM" id="Phobius"/>
    </source>
</evidence>